<keyword evidence="3" id="KW-1185">Reference proteome</keyword>
<evidence type="ECO:0000313" key="3">
    <source>
        <dbReference type="Proteomes" id="UP000471435"/>
    </source>
</evidence>
<name>A0A6I4V227_9SPHN</name>
<dbReference type="AlphaFoldDB" id="A0A6I4V227"/>
<accession>A0A6I4V227</accession>
<dbReference type="Gene3D" id="3.40.50.300">
    <property type="entry name" value="P-loop containing nucleotide triphosphate hydrolases"/>
    <property type="match status" value="2"/>
</dbReference>
<dbReference type="SUPFAM" id="SSF52540">
    <property type="entry name" value="P-loop containing nucleoside triphosphate hydrolases"/>
    <property type="match status" value="1"/>
</dbReference>
<dbReference type="PANTHER" id="PTHR30121:SF6">
    <property type="entry name" value="SLR6007 PROTEIN"/>
    <property type="match status" value="1"/>
</dbReference>
<gene>
    <name evidence="2" type="ORF">GRI43_12550</name>
</gene>
<dbReference type="PANTHER" id="PTHR30121">
    <property type="entry name" value="UNCHARACTERIZED PROTEIN YJGR-RELATED"/>
    <property type="match status" value="1"/>
</dbReference>
<dbReference type="EMBL" id="WTYP01000002">
    <property type="protein sequence ID" value="MXP48217.1"/>
    <property type="molecule type" value="Genomic_DNA"/>
</dbReference>
<organism evidence="2 3">
    <name type="scientific">Pontixanthobacter luteolus</name>
    <dbReference type="NCBI Taxonomy" id="295089"/>
    <lineage>
        <taxon>Bacteria</taxon>
        <taxon>Pseudomonadati</taxon>
        <taxon>Pseudomonadota</taxon>
        <taxon>Alphaproteobacteria</taxon>
        <taxon>Sphingomonadales</taxon>
        <taxon>Erythrobacteraceae</taxon>
        <taxon>Pontixanthobacter</taxon>
    </lineage>
</organism>
<dbReference type="InterPro" id="IPR027417">
    <property type="entry name" value="P-loop_NTPase"/>
</dbReference>
<dbReference type="CDD" id="cd01127">
    <property type="entry name" value="TrwB_TraG_TraD_VirD4"/>
    <property type="match status" value="1"/>
</dbReference>
<feature type="region of interest" description="Disordered" evidence="1">
    <location>
        <begin position="662"/>
        <end position="748"/>
    </location>
</feature>
<dbReference type="InterPro" id="IPR051162">
    <property type="entry name" value="T4SS_component"/>
</dbReference>
<dbReference type="Proteomes" id="UP000471435">
    <property type="component" value="Unassembled WGS sequence"/>
</dbReference>
<dbReference type="OrthoDB" id="8054438at2"/>
<protein>
    <submittedName>
        <fullName evidence="2">ATP-binding protein</fullName>
    </submittedName>
</protein>
<keyword evidence="2" id="KW-0547">Nucleotide-binding</keyword>
<proteinExistence type="predicted"/>
<keyword evidence="2" id="KW-0067">ATP-binding</keyword>
<dbReference type="RefSeq" id="WP_160731422.1">
    <property type="nucleotide sequence ID" value="NZ_WTYP01000002.1"/>
</dbReference>
<sequence length="748" mass="83540">MASDIGAKLHSFLHGLIRPSETDLVRRQWEEVAAQFEARELRTIEERERLIASIATEVRFQLFGDSPMNDQDGVILNLVLQLFNYDQLFVLPDVDWDRTRTIAELWEIREELTRQQKLVDDFDRNCELIQMATAAMLRPIYEACPALMQDTDEADGISVPTDLLRSLGDVGEITEQVLGVGLADELIEAPLLPRLQSRLEYNLIAASGGNPTDPASFKRVFKKPSQYDAKAPEEMVEAYLGGTPLAALFDQELTFTIPTKSRFEHQHIVAGSGHGKTQTLQYLIAQDLAAMEDEKRTVIVLDSQGDLISNIAKLDVFGPGGALHDRLALIDPTDVEYPVSLNLFDVGQKRLDGYAPLERERLTNSILELYDFVLGTLLDAQMTQKQNVIFRYVTRLMLHIPDATIHTLRELMEPGSEVKFAEHIARLEGTAKHFFETEFASREFEQTKKQVLRRLWGILENQTFERMFSHPRSKLDLFTEMNAGKVILINTAKDLLKEQGTEIFGRFFIAMIAQAAQERATLHGSERVPTMVYIDEAQDYFDRNIGLILAQARKYNVGMVLAHQYLGQLEPKLQEAFAANTAIKFAGGVSAKDARSLAPMLYTDPAFIEAQGKGSFAAHIRGVTKHAVPLSFPFGYLEDLPEMTEVDRDAQREDMRARYAVHHSQIGKEEADGDGPKDGKDDGSGGDDPSPDKPNPTGPKLKEPGPQDKGPGGSDTHAEAVKQSDEQSPSNGGKTRRGHIDPTPGEDW</sequence>
<feature type="compositionally biased region" description="Basic and acidic residues" evidence="1">
    <location>
        <begin position="716"/>
        <end position="725"/>
    </location>
</feature>
<evidence type="ECO:0000256" key="1">
    <source>
        <dbReference type="SAM" id="MobiDB-lite"/>
    </source>
</evidence>
<dbReference type="GO" id="GO:0005524">
    <property type="term" value="F:ATP binding"/>
    <property type="evidence" value="ECO:0007669"/>
    <property type="project" value="UniProtKB-KW"/>
</dbReference>
<evidence type="ECO:0000313" key="2">
    <source>
        <dbReference type="EMBL" id="MXP48217.1"/>
    </source>
</evidence>
<feature type="compositionally biased region" description="Basic and acidic residues" evidence="1">
    <location>
        <begin position="666"/>
        <end position="683"/>
    </location>
</feature>
<reference evidence="2 3" key="1">
    <citation type="submission" date="2019-12" db="EMBL/GenBank/DDBJ databases">
        <title>Genomic-based taxomic classification of the family Erythrobacteraceae.</title>
        <authorList>
            <person name="Xu L."/>
        </authorList>
    </citation>
    <scope>NUCLEOTIDE SEQUENCE [LARGE SCALE GENOMIC DNA]</scope>
    <source>
        <strain evidence="2 3">SW-109</strain>
    </source>
</reference>
<comment type="caution">
    <text evidence="2">The sequence shown here is derived from an EMBL/GenBank/DDBJ whole genome shotgun (WGS) entry which is preliminary data.</text>
</comment>